<proteinExistence type="predicted"/>
<dbReference type="EMBL" id="QFBC01000029">
    <property type="protein sequence ID" value="PWE52250.1"/>
    <property type="molecule type" value="Genomic_DNA"/>
</dbReference>
<dbReference type="RefSeq" id="WP_109462267.1">
    <property type="nucleotide sequence ID" value="NZ_QFBC01000029.1"/>
</dbReference>
<organism evidence="2 3">
    <name type="scientific">Metarhizobium album</name>
    <dbReference type="NCBI Taxonomy" id="2182425"/>
    <lineage>
        <taxon>Bacteria</taxon>
        <taxon>Pseudomonadati</taxon>
        <taxon>Pseudomonadota</taxon>
        <taxon>Alphaproteobacteria</taxon>
        <taxon>Hyphomicrobiales</taxon>
        <taxon>Rhizobiaceae</taxon>
        <taxon>Metarhizobium</taxon>
    </lineage>
</organism>
<dbReference type="InterPro" id="IPR055906">
    <property type="entry name" value="DUF7483"/>
</dbReference>
<reference evidence="2 3" key="1">
    <citation type="submission" date="2018-05" db="EMBL/GenBank/DDBJ databases">
        <title>The draft genome of strain NS-104.</title>
        <authorList>
            <person name="Hang P."/>
            <person name="Jiang J."/>
        </authorList>
    </citation>
    <scope>NUCLEOTIDE SEQUENCE [LARGE SCALE GENOMIC DNA]</scope>
    <source>
        <strain evidence="2 3">NS-104</strain>
    </source>
</reference>
<name>A0A2U2DG27_9HYPH</name>
<dbReference type="OrthoDB" id="8451096at2"/>
<dbReference type="Proteomes" id="UP000245252">
    <property type="component" value="Unassembled WGS sequence"/>
</dbReference>
<accession>A0A2U2DG27</accession>
<keyword evidence="3" id="KW-1185">Reference proteome</keyword>
<feature type="domain" description="DUF7483" evidence="1">
    <location>
        <begin position="17"/>
        <end position="309"/>
    </location>
</feature>
<dbReference type="Pfam" id="PF24299">
    <property type="entry name" value="DUF7483"/>
    <property type="match status" value="1"/>
</dbReference>
<evidence type="ECO:0000313" key="3">
    <source>
        <dbReference type="Proteomes" id="UP000245252"/>
    </source>
</evidence>
<dbReference type="AlphaFoldDB" id="A0A2U2DG27"/>
<protein>
    <recommendedName>
        <fullName evidence="1">DUF7483 domain-containing protein</fullName>
    </recommendedName>
</protein>
<sequence>MFQSSMMMGGGGPNIAELFATTLYTGTGAGRNLVTGIDADLHWIKRRDAAASHALYDKPRGVTKELATDSTSGETTVAAGLTAFLSNGATLGTDADINASGGSYVHWGFKKAARFFDVVAYTGNGSSSRSIAHSLGVAPGLLIIKRRANNAWLTYVPDGINRFGRFDTTVFSNTSNSIAGADATAFQITGTSDVNLSGNDYVAYLFASDADPSGVIRCGVYTGNGMGNPVSLGWRPQFLLTRPTSRSGGWRMYDTARGFSSSAPFLYPNLNFAEDAYNVQTSSVGFVVSSTNTDMNASGEEYFYMAIREP</sequence>
<evidence type="ECO:0000259" key="1">
    <source>
        <dbReference type="Pfam" id="PF24299"/>
    </source>
</evidence>
<comment type="caution">
    <text evidence="2">The sequence shown here is derived from an EMBL/GenBank/DDBJ whole genome shotgun (WGS) entry which is preliminary data.</text>
</comment>
<gene>
    <name evidence="2" type="ORF">DEM27_31885</name>
</gene>
<evidence type="ECO:0000313" key="2">
    <source>
        <dbReference type="EMBL" id="PWE52250.1"/>
    </source>
</evidence>